<dbReference type="Proteomes" id="UP000028875">
    <property type="component" value="Unassembled WGS sequence"/>
</dbReference>
<dbReference type="InterPro" id="IPR000182">
    <property type="entry name" value="GNAT_dom"/>
</dbReference>
<feature type="domain" description="N-acetyltransferase" evidence="1">
    <location>
        <begin position="31"/>
        <end position="186"/>
    </location>
</feature>
<dbReference type="PANTHER" id="PTHR43441:SF3">
    <property type="entry name" value="ACETYLTRANSFERASE"/>
    <property type="match status" value="1"/>
</dbReference>
<dbReference type="Pfam" id="PF13302">
    <property type="entry name" value="Acetyltransf_3"/>
    <property type="match status" value="1"/>
</dbReference>
<dbReference type="GO" id="GO:0005737">
    <property type="term" value="C:cytoplasm"/>
    <property type="evidence" value="ECO:0007669"/>
    <property type="project" value="TreeGrafter"/>
</dbReference>
<dbReference type="EMBL" id="CCDP010000002">
    <property type="protein sequence ID" value="CDQ40931.1"/>
    <property type="molecule type" value="Genomic_DNA"/>
</dbReference>
<dbReference type="STRING" id="1462526.BN990_03279"/>
<dbReference type="PANTHER" id="PTHR43441">
    <property type="entry name" value="RIBOSOMAL-PROTEIN-SERINE ACETYLTRANSFERASE"/>
    <property type="match status" value="1"/>
</dbReference>
<dbReference type="eggNOG" id="COG1670">
    <property type="taxonomic scope" value="Bacteria"/>
</dbReference>
<dbReference type="InterPro" id="IPR051908">
    <property type="entry name" value="Ribosomal_N-acetyltransferase"/>
</dbReference>
<dbReference type="AlphaFoldDB" id="A0A024QG48"/>
<proteinExistence type="predicted"/>
<accession>A0A024QG48</accession>
<evidence type="ECO:0000313" key="3">
    <source>
        <dbReference type="Proteomes" id="UP000028875"/>
    </source>
</evidence>
<dbReference type="GO" id="GO:0008999">
    <property type="term" value="F:protein-N-terminal-alanine acetyltransferase activity"/>
    <property type="evidence" value="ECO:0007669"/>
    <property type="project" value="TreeGrafter"/>
</dbReference>
<dbReference type="Gene3D" id="3.40.630.30">
    <property type="match status" value="1"/>
</dbReference>
<dbReference type="RefSeq" id="WP_021288613.1">
    <property type="nucleotide sequence ID" value="NZ_BNER01000007.1"/>
</dbReference>
<dbReference type="InterPro" id="IPR016181">
    <property type="entry name" value="Acyl_CoA_acyltransferase"/>
</dbReference>
<dbReference type="SUPFAM" id="SSF55729">
    <property type="entry name" value="Acyl-CoA N-acyltransferases (Nat)"/>
    <property type="match status" value="1"/>
</dbReference>
<protein>
    <submittedName>
        <fullName evidence="2">Putative ribosomal N-acetyltransferase YdaF</fullName>
    </submittedName>
</protein>
<keyword evidence="2" id="KW-0808">Transferase</keyword>
<comment type="caution">
    <text evidence="2">The sequence shown here is derived from an EMBL/GenBank/DDBJ whole genome shotgun (WGS) entry which is preliminary data.</text>
</comment>
<evidence type="ECO:0000313" key="2">
    <source>
        <dbReference type="EMBL" id="CDQ40931.1"/>
    </source>
</evidence>
<sequence length="186" mass="21806">MQPILKDFPHEFETKRLFIRLPLPGDGSEIYDALQASRAELKPWLPFAQNDQTKDETEANVRQAHLHFLSREDLRFHIYDRNRRKFIGCTGLHRIDWDVPKFEIGYWIDTRYQGQGLMKEAVQGLIEFAYSEFHAHRIEIRCDEKNVRSRSIPERLDFALEGILRNNSKAVDGEGLRSTCIYAKLG</sequence>
<reference evidence="3" key="2">
    <citation type="submission" date="2014-05" db="EMBL/GenBank/DDBJ databases">
        <title>Draft genome sequence of Virgibacillus massiliensis Vm-5.</title>
        <authorList>
            <person name="Khelaifia S."/>
            <person name="Croce O."/>
            <person name="Lagier J.C."/>
            <person name="Raoult D."/>
        </authorList>
    </citation>
    <scope>NUCLEOTIDE SEQUENCE [LARGE SCALE GENOMIC DNA]</scope>
    <source>
        <strain evidence="3">Vm-5</strain>
    </source>
</reference>
<gene>
    <name evidence="2" type="primary">ydaF_5</name>
    <name evidence="2" type="ORF">BN990_03279</name>
</gene>
<reference evidence="2 3" key="1">
    <citation type="submission" date="2014-03" db="EMBL/GenBank/DDBJ databases">
        <authorList>
            <person name="Urmite Genomes U."/>
        </authorList>
    </citation>
    <scope>NUCLEOTIDE SEQUENCE [LARGE SCALE GENOMIC DNA]</scope>
    <source>
        <strain evidence="2 3">Vm-5</strain>
    </source>
</reference>
<keyword evidence="3" id="KW-1185">Reference proteome</keyword>
<evidence type="ECO:0000259" key="1">
    <source>
        <dbReference type="PROSITE" id="PS51186"/>
    </source>
</evidence>
<dbReference type="OrthoDB" id="9799321at2"/>
<dbReference type="GO" id="GO:1990189">
    <property type="term" value="F:protein N-terminal-serine acetyltransferase activity"/>
    <property type="evidence" value="ECO:0007669"/>
    <property type="project" value="TreeGrafter"/>
</dbReference>
<organism evidence="2 3">
    <name type="scientific">Virgibacillus massiliensis</name>
    <dbReference type="NCBI Taxonomy" id="1462526"/>
    <lineage>
        <taxon>Bacteria</taxon>
        <taxon>Bacillati</taxon>
        <taxon>Bacillota</taxon>
        <taxon>Bacilli</taxon>
        <taxon>Bacillales</taxon>
        <taxon>Bacillaceae</taxon>
        <taxon>Virgibacillus</taxon>
    </lineage>
</organism>
<dbReference type="PROSITE" id="PS51186">
    <property type="entry name" value="GNAT"/>
    <property type="match status" value="1"/>
</dbReference>
<name>A0A024QG48_9BACI</name>